<dbReference type="InterPro" id="IPR012340">
    <property type="entry name" value="NA-bd_OB-fold"/>
</dbReference>
<dbReference type="InterPro" id="IPR020599">
    <property type="entry name" value="Transl_elong_fac_P/YeiP"/>
</dbReference>
<sequence length="187" mass="20510">MKANELKRGAFIQCNGQNIVIKSIFVQTASSRSGNTLYKVKGQTLVTKQKVEHNFKGDDNVEIIDVSRRSVSPLYREGDAWVFMDGESYEQHTIADDDLEDELLFIMEGMAGIDALVVEDQVMGIELPATVLLNIEETAPAIKGASSSARTKPATLSTGLVVQIPEYLAAGELIKVNTESREYVSRA</sequence>
<dbReference type="GO" id="GO:0003746">
    <property type="term" value="F:translation elongation factor activity"/>
    <property type="evidence" value="ECO:0007669"/>
    <property type="project" value="UniProtKB-KW"/>
</dbReference>
<dbReference type="InterPro" id="IPR008991">
    <property type="entry name" value="Translation_prot_SH3-like_sf"/>
</dbReference>
<keyword evidence="4" id="KW-0648">Protein biosynthesis</keyword>
<dbReference type="FunFam" id="2.40.50.140:FF:000004">
    <property type="entry name" value="Elongation factor P"/>
    <property type="match status" value="1"/>
</dbReference>
<accession>A0A3B0WTA5</accession>
<evidence type="ECO:0000259" key="3">
    <source>
        <dbReference type="SMART" id="SM01185"/>
    </source>
</evidence>
<gene>
    <name evidence="4" type="ORF">MNBD_GAMMA11-1090</name>
</gene>
<dbReference type="Pfam" id="PF09285">
    <property type="entry name" value="Elong-fact-P_C"/>
    <property type="match status" value="1"/>
</dbReference>
<dbReference type="InterPro" id="IPR014722">
    <property type="entry name" value="Rib_uL2_dom2"/>
</dbReference>
<dbReference type="NCBIfam" id="NF003392">
    <property type="entry name" value="PRK04542.1"/>
    <property type="match status" value="1"/>
</dbReference>
<proteinExistence type="inferred from homology"/>
<dbReference type="SMART" id="SM01185">
    <property type="entry name" value="EFP"/>
    <property type="match status" value="1"/>
</dbReference>
<dbReference type="PANTHER" id="PTHR30053">
    <property type="entry name" value="ELONGATION FACTOR P"/>
    <property type="match status" value="1"/>
</dbReference>
<organism evidence="4">
    <name type="scientific">hydrothermal vent metagenome</name>
    <dbReference type="NCBI Taxonomy" id="652676"/>
    <lineage>
        <taxon>unclassified sequences</taxon>
        <taxon>metagenomes</taxon>
        <taxon>ecological metagenomes</taxon>
    </lineage>
</organism>
<dbReference type="CDD" id="cd04470">
    <property type="entry name" value="S1_EF-P_repeat_1"/>
    <property type="match status" value="1"/>
</dbReference>
<dbReference type="PANTHER" id="PTHR30053:SF14">
    <property type="entry name" value="TRANSLATION ELONGATION FACTOR KOW-LIKE DOMAIN-CONTAINING PROTEIN"/>
    <property type="match status" value="1"/>
</dbReference>
<dbReference type="InterPro" id="IPR015365">
    <property type="entry name" value="Elong-fact-P_C"/>
</dbReference>
<dbReference type="SUPFAM" id="SSF50104">
    <property type="entry name" value="Translation proteins SH3-like domain"/>
    <property type="match status" value="1"/>
</dbReference>
<dbReference type="FunFam" id="2.40.50.140:FF:000009">
    <property type="entry name" value="Elongation factor P"/>
    <property type="match status" value="1"/>
</dbReference>
<dbReference type="Pfam" id="PF01132">
    <property type="entry name" value="EFP"/>
    <property type="match status" value="1"/>
</dbReference>
<evidence type="ECO:0000256" key="1">
    <source>
        <dbReference type="ARBA" id="ARBA00009479"/>
    </source>
</evidence>
<feature type="domain" description="Translation elongation factor P/YeiP central" evidence="3">
    <location>
        <begin position="68"/>
        <end position="123"/>
    </location>
</feature>
<name>A0A3B0WTA5_9ZZZZ</name>
<keyword evidence="4" id="KW-0251">Elongation factor</keyword>
<dbReference type="InterPro" id="IPR011897">
    <property type="entry name" value="Transl_elong_p-like_YeiP"/>
</dbReference>
<dbReference type="Gene3D" id="2.30.30.30">
    <property type="match status" value="1"/>
</dbReference>
<dbReference type="NCBIfam" id="NF001810">
    <property type="entry name" value="PRK00529.1"/>
    <property type="match status" value="1"/>
</dbReference>
<dbReference type="SMART" id="SM00841">
    <property type="entry name" value="Elong-fact-P_C"/>
    <property type="match status" value="1"/>
</dbReference>
<protein>
    <submittedName>
        <fullName evidence="4">Elongation factor P-like protein</fullName>
    </submittedName>
</protein>
<dbReference type="SUPFAM" id="SSF50249">
    <property type="entry name" value="Nucleic acid-binding proteins"/>
    <property type="match status" value="2"/>
</dbReference>
<dbReference type="Pfam" id="PF08207">
    <property type="entry name" value="EFP_N"/>
    <property type="match status" value="1"/>
</dbReference>
<reference evidence="4" key="1">
    <citation type="submission" date="2018-06" db="EMBL/GenBank/DDBJ databases">
        <authorList>
            <person name="Zhirakovskaya E."/>
        </authorList>
    </citation>
    <scope>NUCLEOTIDE SEQUENCE</scope>
</reference>
<dbReference type="Gene3D" id="2.40.50.140">
    <property type="entry name" value="Nucleic acid-binding proteins"/>
    <property type="match status" value="2"/>
</dbReference>
<dbReference type="HAMAP" id="MF_00646">
    <property type="entry name" value="EFP"/>
    <property type="match status" value="1"/>
</dbReference>
<dbReference type="PIRSF" id="PIRSF005901">
    <property type="entry name" value="EF-P"/>
    <property type="match status" value="1"/>
</dbReference>
<comment type="similarity">
    <text evidence="1">Belongs to the elongation factor P family.</text>
</comment>
<dbReference type="InterPro" id="IPR001059">
    <property type="entry name" value="Transl_elong_P/YeiP_cen"/>
</dbReference>
<evidence type="ECO:0000313" key="4">
    <source>
        <dbReference type="EMBL" id="VAW59225.1"/>
    </source>
</evidence>
<dbReference type="EMBL" id="UOFG01000071">
    <property type="protein sequence ID" value="VAW59225.1"/>
    <property type="molecule type" value="Genomic_DNA"/>
</dbReference>
<evidence type="ECO:0000259" key="2">
    <source>
        <dbReference type="SMART" id="SM00841"/>
    </source>
</evidence>
<feature type="domain" description="Elongation factor P C-terminal" evidence="2">
    <location>
        <begin position="131"/>
        <end position="186"/>
    </location>
</feature>
<dbReference type="GO" id="GO:0005829">
    <property type="term" value="C:cytosol"/>
    <property type="evidence" value="ECO:0007669"/>
    <property type="project" value="UniProtKB-ARBA"/>
</dbReference>
<dbReference type="GO" id="GO:0043043">
    <property type="term" value="P:peptide biosynthetic process"/>
    <property type="evidence" value="ECO:0007669"/>
    <property type="project" value="InterPro"/>
</dbReference>
<dbReference type="AlphaFoldDB" id="A0A3B0WTA5"/>
<dbReference type="InterPro" id="IPR013185">
    <property type="entry name" value="Transl_elong_KOW-like"/>
</dbReference>